<comment type="caution">
    <text evidence="2">The sequence shown here is derived from an EMBL/GenBank/DDBJ whole genome shotgun (WGS) entry which is preliminary data.</text>
</comment>
<organism evidence="2 3">
    <name type="scientific">Plakobranchus ocellatus</name>
    <dbReference type="NCBI Taxonomy" id="259542"/>
    <lineage>
        <taxon>Eukaryota</taxon>
        <taxon>Metazoa</taxon>
        <taxon>Spiralia</taxon>
        <taxon>Lophotrochozoa</taxon>
        <taxon>Mollusca</taxon>
        <taxon>Gastropoda</taxon>
        <taxon>Heterobranchia</taxon>
        <taxon>Euthyneura</taxon>
        <taxon>Panpulmonata</taxon>
        <taxon>Sacoglossa</taxon>
        <taxon>Placobranchoidea</taxon>
        <taxon>Plakobranchidae</taxon>
        <taxon>Plakobranchus</taxon>
    </lineage>
</organism>
<accession>A0AAV3YYH0</accession>
<keyword evidence="3" id="KW-1185">Reference proteome</keyword>
<dbReference type="EMBL" id="BLXT01001848">
    <property type="protein sequence ID" value="GFN88234.1"/>
    <property type="molecule type" value="Genomic_DNA"/>
</dbReference>
<dbReference type="Proteomes" id="UP000735302">
    <property type="component" value="Unassembled WGS sequence"/>
</dbReference>
<reference evidence="2 3" key="1">
    <citation type="journal article" date="2021" name="Elife">
        <title>Chloroplast acquisition without the gene transfer in kleptoplastic sea slugs, Plakobranchus ocellatus.</title>
        <authorList>
            <person name="Maeda T."/>
            <person name="Takahashi S."/>
            <person name="Yoshida T."/>
            <person name="Shimamura S."/>
            <person name="Takaki Y."/>
            <person name="Nagai Y."/>
            <person name="Toyoda A."/>
            <person name="Suzuki Y."/>
            <person name="Arimoto A."/>
            <person name="Ishii H."/>
            <person name="Satoh N."/>
            <person name="Nishiyama T."/>
            <person name="Hasebe M."/>
            <person name="Maruyama T."/>
            <person name="Minagawa J."/>
            <person name="Obokata J."/>
            <person name="Shigenobu S."/>
        </authorList>
    </citation>
    <scope>NUCLEOTIDE SEQUENCE [LARGE SCALE GENOMIC DNA]</scope>
</reference>
<gene>
    <name evidence="2" type="ORF">PoB_001474000</name>
</gene>
<feature type="compositionally biased region" description="Acidic residues" evidence="1">
    <location>
        <begin position="66"/>
        <end position="96"/>
    </location>
</feature>
<evidence type="ECO:0000313" key="3">
    <source>
        <dbReference type="Proteomes" id="UP000735302"/>
    </source>
</evidence>
<evidence type="ECO:0000256" key="1">
    <source>
        <dbReference type="SAM" id="MobiDB-lite"/>
    </source>
</evidence>
<evidence type="ECO:0000313" key="2">
    <source>
        <dbReference type="EMBL" id="GFN88234.1"/>
    </source>
</evidence>
<protein>
    <submittedName>
        <fullName evidence="2">Uncharacterized protein</fullName>
    </submittedName>
</protein>
<sequence>MAQFAKHGTYSEDGCCLQHNLAHVIRTLSGLFGLGLVGRYSCESKAAESLQRRNPPSIKKKKKEEKEEEEEEEEEEKVEEEEKDNDNNDDDEDNVD</sequence>
<proteinExistence type="predicted"/>
<name>A0AAV3YYH0_9GAST</name>
<feature type="region of interest" description="Disordered" evidence="1">
    <location>
        <begin position="44"/>
        <end position="96"/>
    </location>
</feature>
<dbReference type="AlphaFoldDB" id="A0AAV3YYH0"/>